<dbReference type="NCBIfam" id="TIGR03300">
    <property type="entry name" value="assembly_YfgL"/>
    <property type="match status" value="1"/>
</dbReference>
<dbReference type="Pfam" id="PF13360">
    <property type="entry name" value="PQQ_2"/>
    <property type="match status" value="1"/>
</dbReference>
<dbReference type="GO" id="GO:0051205">
    <property type="term" value="P:protein insertion into membrane"/>
    <property type="evidence" value="ECO:0007669"/>
    <property type="project" value="UniProtKB-UniRule"/>
</dbReference>
<dbReference type="GO" id="GO:0043165">
    <property type="term" value="P:Gram-negative-bacterium-type cell outer membrane assembly"/>
    <property type="evidence" value="ECO:0007669"/>
    <property type="project" value="UniProtKB-UniRule"/>
</dbReference>
<comment type="similarity">
    <text evidence="4">Belongs to the BamB family.</text>
</comment>
<comment type="function">
    <text evidence="4">Part of the outer membrane protein assembly complex, which is involved in assembly and insertion of beta-barrel proteins into the outer membrane.</text>
</comment>
<evidence type="ECO:0000256" key="2">
    <source>
        <dbReference type="ARBA" id="ARBA00023136"/>
    </source>
</evidence>
<dbReference type="EMBL" id="SMRS01000001">
    <property type="protein sequence ID" value="KAA0876640.1"/>
    <property type="molecule type" value="Genomic_DNA"/>
</dbReference>
<dbReference type="InterPro" id="IPR011047">
    <property type="entry name" value="Quinoprotein_ADH-like_sf"/>
</dbReference>
<dbReference type="GO" id="GO:0009279">
    <property type="term" value="C:cell outer membrane"/>
    <property type="evidence" value="ECO:0007669"/>
    <property type="project" value="UniProtKB-SubCell"/>
</dbReference>
<dbReference type="PANTHER" id="PTHR34512:SF30">
    <property type="entry name" value="OUTER MEMBRANE PROTEIN ASSEMBLY FACTOR BAMB"/>
    <property type="match status" value="1"/>
</dbReference>
<dbReference type="Gene3D" id="2.130.10.10">
    <property type="entry name" value="YVTN repeat-like/Quinoprotein amine dehydrogenase"/>
    <property type="match status" value="1"/>
</dbReference>
<keyword evidence="7" id="KW-1185">Reference proteome</keyword>
<reference evidence="6 7" key="1">
    <citation type="submission" date="2019-03" db="EMBL/GenBank/DDBJ databases">
        <title>Nitrincola sp. nov. isolated from an Indian soda lake.</title>
        <authorList>
            <person name="Joshi A."/>
            <person name="Thite S.V."/>
            <person name="Joseph N."/>
            <person name="Dhotre D."/>
            <person name="Moorthy M."/>
            <person name="Shouche Y.S."/>
        </authorList>
    </citation>
    <scope>NUCLEOTIDE SEQUENCE [LARGE SCALE GENOMIC DNA]</scope>
    <source>
        <strain evidence="6 7">MEB193</strain>
    </source>
</reference>
<evidence type="ECO:0000256" key="3">
    <source>
        <dbReference type="ARBA" id="ARBA00023237"/>
    </source>
</evidence>
<evidence type="ECO:0000259" key="5">
    <source>
        <dbReference type="Pfam" id="PF13360"/>
    </source>
</evidence>
<evidence type="ECO:0000256" key="1">
    <source>
        <dbReference type="ARBA" id="ARBA00022729"/>
    </source>
</evidence>
<feature type="domain" description="Pyrrolo-quinoline quinone repeat" evidence="5">
    <location>
        <begin position="78"/>
        <end position="309"/>
    </location>
</feature>
<keyword evidence="2 4" id="KW-0472">Membrane</keyword>
<name>A0A5A9W765_9GAMM</name>
<dbReference type="InterPro" id="IPR015943">
    <property type="entry name" value="WD40/YVTN_repeat-like_dom_sf"/>
</dbReference>
<keyword evidence="1 4" id="KW-0732">Signal</keyword>
<dbReference type="OrthoDB" id="5173551at2"/>
<accession>A0A5A9W765</accession>
<evidence type="ECO:0000313" key="6">
    <source>
        <dbReference type="EMBL" id="KAA0876640.1"/>
    </source>
</evidence>
<protein>
    <recommendedName>
        <fullName evidence="4">Outer membrane protein assembly factor BamB</fullName>
    </recommendedName>
</protein>
<organism evidence="6 7">
    <name type="scientific">Nitrincola tapanii</name>
    <dbReference type="NCBI Taxonomy" id="1708751"/>
    <lineage>
        <taxon>Bacteria</taxon>
        <taxon>Pseudomonadati</taxon>
        <taxon>Pseudomonadota</taxon>
        <taxon>Gammaproteobacteria</taxon>
        <taxon>Oceanospirillales</taxon>
        <taxon>Oceanospirillaceae</taxon>
        <taxon>Nitrincola</taxon>
    </lineage>
</organism>
<dbReference type="InterPro" id="IPR017687">
    <property type="entry name" value="BamB"/>
</dbReference>
<dbReference type="Proteomes" id="UP000325302">
    <property type="component" value="Unassembled WGS sequence"/>
</dbReference>
<keyword evidence="4" id="KW-0449">Lipoprotein</keyword>
<dbReference type="HAMAP" id="MF_00923">
    <property type="entry name" value="OM_assembly_BamB"/>
    <property type="match status" value="1"/>
</dbReference>
<dbReference type="RefSeq" id="WP_149389890.1">
    <property type="nucleotide sequence ID" value="NZ_SMRS01000001.1"/>
</dbReference>
<dbReference type="SUPFAM" id="SSF50998">
    <property type="entry name" value="Quinoprotein alcohol dehydrogenase-like"/>
    <property type="match status" value="1"/>
</dbReference>
<evidence type="ECO:0000256" key="4">
    <source>
        <dbReference type="HAMAP-Rule" id="MF_00923"/>
    </source>
</evidence>
<dbReference type="PROSITE" id="PS51257">
    <property type="entry name" value="PROKAR_LIPOPROTEIN"/>
    <property type="match status" value="1"/>
</dbReference>
<keyword evidence="4" id="KW-0564">Palmitate</keyword>
<proteinExistence type="inferred from homology"/>
<dbReference type="SMART" id="SM00564">
    <property type="entry name" value="PQQ"/>
    <property type="match status" value="7"/>
</dbReference>
<keyword evidence="3 4" id="KW-0998">Cell outer membrane</keyword>
<dbReference type="InterPro" id="IPR018391">
    <property type="entry name" value="PQQ_b-propeller_rpt"/>
</dbReference>
<gene>
    <name evidence="4 6" type="primary">bamB</name>
    <name evidence="6" type="ORF">E1H14_02680</name>
</gene>
<dbReference type="InterPro" id="IPR002372">
    <property type="entry name" value="PQQ_rpt_dom"/>
</dbReference>
<comment type="caution">
    <text evidence="6">The sequence shown here is derived from an EMBL/GenBank/DDBJ whole genome shotgun (WGS) entry which is preliminary data.</text>
</comment>
<sequence>MRSLVKTTVSLVLVSLLTGCGFWGGKKDEVRPAPLVDFQTESQVQVVWSAQVGSGPGRAFHEMTPSIDADRIYAADSKGVVSGFDRMTGARAWTQNLKEPIIGGVGAGFGQVILSSRSGDVIALSGNDGSVLWRTAVGSEVTAQAQLNRELVVVQLVSGRIVALDRQTGALRWTFDAQMPALTLRGTGTPLLTSDVTFAGFANGKLIAISNANGAMIWEQRVSLAEGRSELERMADIDGRPLILNNVLYVVGYQGRLLAINPFNSQILWAQDISSHRGLATGFGNIYVAADNDRVHALDAATSASVWTQTGLDNRQLSTPSTLASAVVVADQEGYLHFMSQVDGRFVARYRVDSSGVRGDMLVRDDILYVLSNAGRLMALRLN</sequence>
<comment type="subcellular location">
    <subcellularLocation>
        <location evidence="4">Cell outer membrane</location>
        <topology evidence="4">Lipid-anchor</topology>
    </subcellularLocation>
</comment>
<comment type="subunit">
    <text evidence="4">Part of the Bam complex.</text>
</comment>
<dbReference type="AlphaFoldDB" id="A0A5A9W765"/>
<dbReference type="PANTHER" id="PTHR34512">
    <property type="entry name" value="CELL SURFACE PROTEIN"/>
    <property type="match status" value="1"/>
</dbReference>
<evidence type="ECO:0000313" key="7">
    <source>
        <dbReference type="Proteomes" id="UP000325302"/>
    </source>
</evidence>